<dbReference type="AlphaFoldDB" id="A0AAW1G6G8"/>
<protein>
    <submittedName>
        <fullName evidence="1">Uncharacterized protein</fullName>
    </submittedName>
</protein>
<gene>
    <name evidence="1" type="ORF">VZT92_000306</name>
</gene>
<reference evidence="1 2" key="1">
    <citation type="journal article" date="2024" name="Genome Biol. Evol.">
        <title>Chromosome-level genome assembly of the viviparous eelpout Zoarces viviparus.</title>
        <authorList>
            <person name="Fuhrmann N."/>
            <person name="Brasseur M.V."/>
            <person name="Bakowski C.E."/>
            <person name="Podsiadlowski L."/>
            <person name="Prost S."/>
            <person name="Krehenwinkel H."/>
            <person name="Mayer C."/>
        </authorList>
    </citation>
    <scope>NUCLEOTIDE SEQUENCE [LARGE SCALE GENOMIC DNA]</scope>
    <source>
        <strain evidence="1">NO-MEL_2022_Ind0_liver</strain>
    </source>
</reference>
<evidence type="ECO:0000313" key="2">
    <source>
        <dbReference type="Proteomes" id="UP001488805"/>
    </source>
</evidence>
<proteinExistence type="predicted"/>
<organism evidence="1 2">
    <name type="scientific">Zoarces viviparus</name>
    <name type="common">Viviparous eelpout</name>
    <name type="synonym">Blennius viviparus</name>
    <dbReference type="NCBI Taxonomy" id="48416"/>
    <lineage>
        <taxon>Eukaryota</taxon>
        <taxon>Metazoa</taxon>
        <taxon>Chordata</taxon>
        <taxon>Craniata</taxon>
        <taxon>Vertebrata</taxon>
        <taxon>Euteleostomi</taxon>
        <taxon>Actinopterygii</taxon>
        <taxon>Neopterygii</taxon>
        <taxon>Teleostei</taxon>
        <taxon>Neoteleostei</taxon>
        <taxon>Acanthomorphata</taxon>
        <taxon>Eupercaria</taxon>
        <taxon>Perciformes</taxon>
        <taxon>Cottioidei</taxon>
        <taxon>Zoarcales</taxon>
        <taxon>Zoarcidae</taxon>
        <taxon>Zoarcinae</taxon>
        <taxon>Zoarces</taxon>
    </lineage>
</organism>
<keyword evidence="2" id="KW-1185">Reference proteome</keyword>
<evidence type="ECO:0000313" key="1">
    <source>
        <dbReference type="EMBL" id="KAK9542443.1"/>
    </source>
</evidence>
<accession>A0AAW1G6G8</accession>
<comment type="caution">
    <text evidence="1">The sequence shown here is derived from an EMBL/GenBank/DDBJ whole genome shotgun (WGS) entry which is preliminary data.</text>
</comment>
<sequence length="81" mass="8957">MEGPLALWEVQEDMNTDYFDVAVVQSIKMTRDKAKALIAPVYKNSKDTKQLGSAYILYLGGGTPKITRTPTPPPPPLIPIR</sequence>
<dbReference type="Proteomes" id="UP001488805">
    <property type="component" value="Unassembled WGS sequence"/>
</dbReference>
<dbReference type="EMBL" id="JBCEZU010000001">
    <property type="protein sequence ID" value="KAK9542443.1"/>
    <property type="molecule type" value="Genomic_DNA"/>
</dbReference>
<name>A0AAW1G6G8_ZOAVI</name>